<evidence type="ECO:0000313" key="2">
    <source>
        <dbReference type="EMBL" id="SDW17376.1"/>
    </source>
</evidence>
<dbReference type="RefSeq" id="WP_092679381.1">
    <property type="nucleotide sequence ID" value="NZ_FNMZ01000001.1"/>
</dbReference>
<comment type="similarity">
    <text evidence="1">Belongs to the short-chain dehydrogenases/reductases (SDR) family.</text>
</comment>
<dbReference type="STRING" id="356660.SAMN05444336_101319"/>
<dbReference type="FunFam" id="3.40.50.720:FF:000084">
    <property type="entry name" value="Short-chain dehydrogenase reductase"/>
    <property type="match status" value="1"/>
</dbReference>
<dbReference type="GO" id="GO:0016616">
    <property type="term" value="F:oxidoreductase activity, acting on the CH-OH group of donors, NAD or NADP as acceptor"/>
    <property type="evidence" value="ECO:0007669"/>
    <property type="project" value="TreeGrafter"/>
</dbReference>
<dbReference type="GO" id="GO:0030497">
    <property type="term" value="P:fatty acid elongation"/>
    <property type="evidence" value="ECO:0007669"/>
    <property type="project" value="TreeGrafter"/>
</dbReference>
<dbReference type="EMBL" id="FNMZ01000001">
    <property type="protein sequence ID" value="SDW17376.1"/>
    <property type="molecule type" value="Genomic_DNA"/>
</dbReference>
<dbReference type="PRINTS" id="PR00080">
    <property type="entry name" value="SDRFAMILY"/>
</dbReference>
<proteinExistence type="inferred from homology"/>
<dbReference type="PANTHER" id="PTHR42760">
    <property type="entry name" value="SHORT-CHAIN DEHYDROGENASES/REDUCTASES FAMILY MEMBER"/>
    <property type="match status" value="1"/>
</dbReference>
<reference evidence="2 3" key="1">
    <citation type="submission" date="2016-10" db="EMBL/GenBank/DDBJ databases">
        <authorList>
            <person name="de Groot N.N."/>
        </authorList>
    </citation>
    <scope>NUCLEOTIDE SEQUENCE [LARGE SCALE GENOMIC DNA]</scope>
    <source>
        <strain evidence="2 3">DSM 17890</strain>
    </source>
</reference>
<evidence type="ECO:0000256" key="1">
    <source>
        <dbReference type="ARBA" id="ARBA00006484"/>
    </source>
</evidence>
<keyword evidence="3" id="KW-1185">Reference proteome</keyword>
<dbReference type="PRINTS" id="PR00081">
    <property type="entry name" value="GDHRDH"/>
</dbReference>
<dbReference type="Pfam" id="PF13561">
    <property type="entry name" value="adh_short_C2"/>
    <property type="match status" value="1"/>
</dbReference>
<gene>
    <name evidence="2" type="ORF">SAMN05444336_101319</name>
</gene>
<dbReference type="InterPro" id="IPR036291">
    <property type="entry name" value="NAD(P)-bd_dom_sf"/>
</dbReference>
<dbReference type="SUPFAM" id="SSF51735">
    <property type="entry name" value="NAD(P)-binding Rossmann-fold domains"/>
    <property type="match status" value="1"/>
</dbReference>
<dbReference type="CDD" id="cd05233">
    <property type="entry name" value="SDR_c"/>
    <property type="match status" value="1"/>
</dbReference>
<dbReference type="OrthoDB" id="9804774at2"/>
<sequence length="251" mass="25062">MTKHILITGASRGIGAATARVCAARGWTVSVNHPPEAGAEAEAAAVVEACRAAGARAQAFAGDMSVDSDVSALWDAAEAAFGPVEGFSNNAGITGPTSALADMDPDRIRRVIGLNVIGAIMGAREAARRMPTDRGGRGGAIVNLASIAATSGAGGAFVDYGASKGAMVSLTKGLAVELAAGGVRVNGVRPGIIDTAIHADSLAPERVTQAATTVPMGRPGTAEEVARVIAWLMSEEASYVSGALVDVAGGR</sequence>
<accession>A0A1H2RD30</accession>
<dbReference type="Proteomes" id="UP000199118">
    <property type="component" value="Unassembled WGS sequence"/>
</dbReference>
<name>A0A1H2RD30_9RHOB</name>
<dbReference type="PANTHER" id="PTHR42760:SF40">
    <property type="entry name" value="3-OXOACYL-[ACYL-CARRIER-PROTEIN] REDUCTASE, CHLOROPLASTIC"/>
    <property type="match status" value="1"/>
</dbReference>
<evidence type="ECO:0000313" key="3">
    <source>
        <dbReference type="Proteomes" id="UP000199118"/>
    </source>
</evidence>
<dbReference type="Gene3D" id="3.40.50.720">
    <property type="entry name" value="NAD(P)-binding Rossmann-like Domain"/>
    <property type="match status" value="1"/>
</dbReference>
<protein>
    <submittedName>
        <fullName evidence="2">NAD(P)-dependent dehydrogenase, short-chain alcohol dehydrogenase family</fullName>
    </submittedName>
</protein>
<dbReference type="InterPro" id="IPR020904">
    <property type="entry name" value="Sc_DH/Rdtase_CS"/>
</dbReference>
<dbReference type="InterPro" id="IPR002347">
    <property type="entry name" value="SDR_fam"/>
</dbReference>
<dbReference type="PROSITE" id="PS00061">
    <property type="entry name" value="ADH_SHORT"/>
    <property type="match status" value="1"/>
</dbReference>
<dbReference type="AlphaFoldDB" id="A0A1H2RD30"/>
<organism evidence="2 3">
    <name type="scientific">Albimonas donghaensis</name>
    <dbReference type="NCBI Taxonomy" id="356660"/>
    <lineage>
        <taxon>Bacteria</taxon>
        <taxon>Pseudomonadati</taxon>
        <taxon>Pseudomonadota</taxon>
        <taxon>Alphaproteobacteria</taxon>
        <taxon>Rhodobacterales</taxon>
        <taxon>Paracoccaceae</taxon>
        <taxon>Albimonas</taxon>
    </lineage>
</organism>